<dbReference type="PANTHER" id="PTHR12283">
    <property type="entry name" value="GLUTAMINYL-PEPTIDE CYCLOTRANSFERASE"/>
    <property type="match status" value="1"/>
</dbReference>
<evidence type="ECO:0000259" key="15">
    <source>
        <dbReference type="Pfam" id="PF04389"/>
    </source>
</evidence>
<evidence type="ECO:0000256" key="9">
    <source>
        <dbReference type="ARBA" id="ARBA00022833"/>
    </source>
</evidence>
<keyword evidence="14" id="KW-0812">Transmembrane</keyword>
<keyword evidence="9" id="KW-0862">Zinc</keyword>
<evidence type="ECO:0000256" key="4">
    <source>
        <dbReference type="ARBA" id="ARBA00012012"/>
    </source>
</evidence>
<dbReference type="Gene3D" id="3.40.630.10">
    <property type="entry name" value="Zn peptidases"/>
    <property type="match status" value="1"/>
</dbReference>
<comment type="caution">
    <text evidence="16">The sequence shown here is derived from an EMBL/GenBank/DDBJ whole genome shotgun (WGS) entry which is preliminary data.</text>
</comment>
<sequence length="428" mass="48585">MCYSFPATAVDLIEQWCASPGLVVQFNPYFGIFRKHKMSRLRYKVATVRWNCSVARCDQPRICHVRLLLLCLCVLVAMTLTLAISLSNQHTIEFDLPPRPPDLFKDKLNHQPGKPTVAQVKRLVSQVSWSRLWYSHLRPILTERQPGSRGSRVVRKHIFSQLDSLSAGWSVDVDSFISETPRGPVSFSNILAVLDPKAPRRLLLACHYDSKFIPTDPSDPQKVFVGASDSAVPCAMMLELVTALDPHLKKHKQLMSRVTLQLVFFDGGEAFEQWSQTDSLYGSRHLADYMSRTPHPPGSEQTTLLNAVDLLFLLDLIGAPDPMFVNHFENTARWFDRLIAAEKRLHNLGLLTSHAKEQSYFIKDVNMGAVEDDHLPFLQRGVPVLHMIATPFPSFLHTMEDTAEKVHRHTVENLTKVLVVFLAEYLRL</sequence>
<evidence type="ECO:0000256" key="5">
    <source>
        <dbReference type="ARBA" id="ARBA00016861"/>
    </source>
</evidence>
<evidence type="ECO:0000256" key="6">
    <source>
        <dbReference type="ARBA" id="ARBA00022525"/>
    </source>
</evidence>
<dbReference type="FunFam" id="3.40.630.10:FF:000029">
    <property type="entry name" value="Glutaminyl-peptide cyclotransferase"/>
    <property type="match status" value="1"/>
</dbReference>
<dbReference type="Proteomes" id="UP000281406">
    <property type="component" value="Unassembled WGS sequence"/>
</dbReference>
<protein>
    <recommendedName>
        <fullName evidence="5">Glutaminyl-peptide cyclotransferase</fullName>
        <ecNumber evidence="4">2.3.2.5</ecNumber>
    </recommendedName>
    <alternativeName>
        <fullName evidence="12">Glutaminyl cyclase</fullName>
    </alternativeName>
    <alternativeName>
        <fullName evidence="13">Glutaminyl-tRNA cyclotransferase</fullName>
    </alternativeName>
</protein>
<dbReference type="GO" id="GO:0016603">
    <property type="term" value="F:glutaminyl-peptide cyclotransferase activity"/>
    <property type="evidence" value="ECO:0007669"/>
    <property type="project" value="UniProtKB-EC"/>
</dbReference>
<keyword evidence="10" id="KW-1015">Disulfide bond</keyword>
<comment type="similarity">
    <text evidence="3">Belongs to the glutaminyl-peptide cyclotransferase family.</text>
</comment>
<evidence type="ECO:0000313" key="16">
    <source>
        <dbReference type="EMBL" id="ROL47556.1"/>
    </source>
</evidence>
<evidence type="ECO:0000313" key="17">
    <source>
        <dbReference type="Proteomes" id="UP000281406"/>
    </source>
</evidence>
<dbReference type="Pfam" id="PF04389">
    <property type="entry name" value="Peptidase_M28"/>
    <property type="match status" value="1"/>
</dbReference>
<keyword evidence="11" id="KW-0012">Acyltransferase</keyword>
<dbReference type="AlphaFoldDB" id="A0A3N0YMW9"/>
<dbReference type="CDD" id="cd03880">
    <property type="entry name" value="M28_QC_like"/>
    <property type="match status" value="1"/>
</dbReference>
<evidence type="ECO:0000256" key="11">
    <source>
        <dbReference type="ARBA" id="ARBA00023315"/>
    </source>
</evidence>
<feature type="domain" description="Peptidase M28" evidence="15">
    <location>
        <begin position="189"/>
        <end position="419"/>
    </location>
</feature>
<evidence type="ECO:0000256" key="12">
    <source>
        <dbReference type="ARBA" id="ARBA00033159"/>
    </source>
</evidence>
<dbReference type="GO" id="GO:0008270">
    <property type="term" value="F:zinc ion binding"/>
    <property type="evidence" value="ECO:0007669"/>
    <property type="project" value="TreeGrafter"/>
</dbReference>
<keyword evidence="8" id="KW-0479">Metal-binding</keyword>
<accession>A0A3N0YMW9</accession>
<feature type="transmembrane region" description="Helical" evidence="14">
    <location>
        <begin position="67"/>
        <end position="86"/>
    </location>
</feature>
<keyword evidence="6" id="KW-0964">Secreted</keyword>
<evidence type="ECO:0000256" key="7">
    <source>
        <dbReference type="ARBA" id="ARBA00022679"/>
    </source>
</evidence>
<keyword evidence="17" id="KW-1185">Reference proteome</keyword>
<evidence type="ECO:0000256" key="3">
    <source>
        <dbReference type="ARBA" id="ARBA00006014"/>
    </source>
</evidence>
<reference evidence="16 17" key="1">
    <citation type="submission" date="2018-10" db="EMBL/GenBank/DDBJ databases">
        <title>Genome assembly for a Yunnan-Guizhou Plateau 3E fish, Anabarilius grahami (Regan), and its evolutionary and genetic applications.</title>
        <authorList>
            <person name="Jiang W."/>
        </authorList>
    </citation>
    <scope>NUCLEOTIDE SEQUENCE [LARGE SCALE GENOMIC DNA]</scope>
    <source>
        <strain evidence="16">AG-KIZ</strain>
        <tissue evidence="16">Muscle</tissue>
    </source>
</reference>
<gene>
    <name evidence="16" type="ORF">DPX16_13271</name>
</gene>
<dbReference type="OrthoDB" id="3907302at2759"/>
<comment type="subcellular location">
    <subcellularLocation>
        <location evidence="2">Secreted</location>
    </subcellularLocation>
</comment>
<dbReference type="InterPro" id="IPR040234">
    <property type="entry name" value="QC/QCL"/>
</dbReference>
<evidence type="ECO:0000256" key="2">
    <source>
        <dbReference type="ARBA" id="ARBA00004613"/>
    </source>
</evidence>
<keyword evidence="14" id="KW-0472">Membrane</keyword>
<dbReference type="SUPFAM" id="SSF53187">
    <property type="entry name" value="Zn-dependent exopeptidases"/>
    <property type="match status" value="1"/>
</dbReference>
<dbReference type="InterPro" id="IPR007484">
    <property type="entry name" value="Peptidase_M28"/>
</dbReference>
<name>A0A3N0YMW9_ANAGA</name>
<evidence type="ECO:0000256" key="1">
    <source>
        <dbReference type="ARBA" id="ARBA00000001"/>
    </source>
</evidence>
<comment type="catalytic activity">
    <reaction evidence="1">
        <text>N-terminal L-glutaminyl-[peptide] = N-terminal 5-oxo-L-prolyl-[peptide] + NH4(+)</text>
        <dbReference type="Rhea" id="RHEA:23652"/>
        <dbReference type="Rhea" id="RHEA-COMP:11736"/>
        <dbReference type="Rhea" id="RHEA-COMP:11846"/>
        <dbReference type="ChEBI" id="CHEBI:28938"/>
        <dbReference type="ChEBI" id="CHEBI:64722"/>
        <dbReference type="ChEBI" id="CHEBI:87215"/>
        <dbReference type="EC" id="2.3.2.5"/>
    </reaction>
</comment>
<keyword evidence="14" id="KW-1133">Transmembrane helix</keyword>
<evidence type="ECO:0000256" key="10">
    <source>
        <dbReference type="ARBA" id="ARBA00023157"/>
    </source>
</evidence>
<evidence type="ECO:0000256" key="14">
    <source>
        <dbReference type="SAM" id="Phobius"/>
    </source>
</evidence>
<evidence type="ECO:0000256" key="8">
    <source>
        <dbReference type="ARBA" id="ARBA00022723"/>
    </source>
</evidence>
<organism evidence="16 17">
    <name type="scientific">Anabarilius grahami</name>
    <name type="common">Kanglang fish</name>
    <name type="synonym">Barilius grahami</name>
    <dbReference type="NCBI Taxonomy" id="495550"/>
    <lineage>
        <taxon>Eukaryota</taxon>
        <taxon>Metazoa</taxon>
        <taxon>Chordata</taxon>
        <taxon>Craniata</taxon>
        <taxon>Vertebrata</taxon>
        <taxon>Euteleostomi</taxon>
        <taxon>Actinopterygii</taxon>
        <taxon>Neopterygii</taxon>
        <taxon>Teleostei</taxon>
        <taxon>Ostariophysi</taxon>
        <taxon>Cypriniformes</taxon>
        <taxon>Xenocyprididae</taxon>
        <taxon>Xenocypridinae</taxon>
        <taxon>Xenocypridinae incertae sedis</taxon>
        <taxon>Anabarilius</taxon>
    </lineage>
</organism>
<dbReference type="EC" id="2.3.2.5" evidence="4"/>
<evidence type="ECO:0000256" key="13">
    <source>
        <dbReference type="ARBA" id="ARBA00042699"/>
    </source>
</evidence>
<dbReference type="GO" id="GO:0005576">
    <property type="term" value="C:extracellular region"/>
    <property type="evidence" value="ECO:0007669"/>
    <property type="project" value="UniProtKB-SubCell"/>
</dbReference>
<proteinExistence type="inferred from homology"/>
<dbReference type="EMBL" id="RJVU01035392">
    <property type="protein sequence ID" value="ROL47556.1"/>
    <property type="molecule type" value="Genomic_DNA"/>
</dbReference>
<dbReference type="InterPro" id="IPR037457">
    <property type="entry name" value="M28_QC"/>
</dbReference>
<dbReference type="PANTHER" id="PTHR12283:SF3">
    <property type="entry name" value="GLUTAMINYL-PEPTIDE CYCLOTRANSFERASE-LIKE PROTEIN"/>
    <property type="match status" value="1"/>
</dbReference>
<keyword evidence="7 16" id="KW-0808">Transferase</keyword>